<dbReference type="InterPro" id="IPR013087">
    <property type="entry name" value="Znf_C2H2_type"/>
</dbReference>
<dbReference type="PANTHER" id="PTHR23235:SF60">
    <property type="entry name" value="STRIPE, ISOFORM D"/>
    <property type="match status" value="1"/>
</dbReference>
<dbReference type="FunFam" id="3.30.160.60:FF:000075">
    <property type="entry name" value="Putative zinc finger protein 536"/>
    <property type="match status" value="1"/>
</dbReference>
<proteinExistence type="inferred from homology"/>
<evidence type="ECO:0000256" key="5">
    <source>
        <dbReference type="ARBA" id="ARBA00022771"/>
    </source>
</evidence>
<dbReference type="GO" id="GO:0000978">
    <property type="term" value="F:RNA polymerase II cis-regulatory region sequence-specific DNA binding"/>
    <property type="evidence" value="ECO:0007669"/>
    <property type="project" value="TreeGrafter"/>
</dbReference>
<feature type="domain" description="C2H2-type" evidence="13">
    <location>
        <begin position="237"/>
        <end position="264"/>
    </location>
</feature>
<keyword evidence="10" id="KW-0539">Nucleus</keyword>
<dbReference type="SMART" id="SM00355">
    <property type="entry name" value="ZnF_C2H2"/>
    <property type="match status" value="5"/>
</dbReference>
<keyword evidence="15" id="KW-1185">Reference proteome</keyword>
<protein>
    <recommendedName>
        <fullName evidence="13">C2H2-type domain-containing protein</fullName>
    </recommendedName>
</protein>
<keyword evidence="6" id="KW-0862">Zinc</keyword>
<dbReference type="Pfam" id="PF00096">
    <property type="entry name" value="zf-C2H2"/>
    <property type="match status" value="5"/>
</dbReference>
<dbReference type="FunFam" id="3.30.160.60:FF:000624">
    <property type="entry name" value="zinc finger protein 697"/>
    <property type="match status" value="2"/>
</dbReference>
<evidence type="ECO:0000256" key="3">
    <source>
        <dbReference type="ARBA" id="ARBA00022723"/>
    </source>
</evidence>
<feature type="domain" description="C2H2-type" evidence="13">
    <location>
        <begin position="209"/>
        <end position="236"/>
    </location>
</feature>
<feature type="domain" description="C2H2-type" evidence="13">
    <location>
        <begin position="265"/>
        <end position="292"/>
    </location>
</feature>
<comment type="similarity">
    <text evidence="2">Belongs to the krueppel C2H2-type zinc-finger protein family.</text>
</comment>
<evidence type="ECO:0000313" key="15">
    <source>
        <dbReference type="Proteomes" id="UP000261520"/>
    </source>
</evidence>
<feature type="domain" description="C2H2-type" evidence="13">
    <location>
        <begin position="321"/>
        <end position="349"/>
    </location>
</feature>
<dbReference type="InterPro" id="IPR036236">
    <property type="entry name" value="Znf_C2H2_sf"/>
</dbReference>
<keyword evidence="12" id="KW-0175">Coiled coil</keyword>
<evidence type="ECO:0000256" key="1">
    <source>
        <dbReference type="ARBA" id="ARBA00004123"/>
    </source>
</evidence>
<dbReference type="Ensembl" id="ENSPMGT00000020440.1">
    <property type="protein sequence ID" value="ENSPMGP00000019170.1"/>
    <property type="gene ID" value="ENSPMGG00000015580.1"/>
</dbReference>
<keyword evidence="8" id="KW-0238">DNA-binding</keyword>
<organism evidence="14 15">
    <name type="scientific">Periophthalmus magnuspinnatus</name>
    <dbReference type="NCBI Taxonomy" id="409849"/>
    <lineage>
        <taxon>Eukaryota</taxon>
        <taxon>Metazoa</taxon>
        <taxon>Chordata</taxon>
        <taxon>Craniata</taxon>
        <taxon>Vertebrata</taxon>
        <taxon>Euteleostomi</taxon>
        <taxon>Actinopterygii</taxon>
        <taxon>Neopterygii</taxon>
        <taxon>Teleostei</taxon>
        <taxon>Neoteleostei</taxon>
        <taxon>Acanthomorphata</taxon>
        <taxon>Gobiaria</taxon>
        <taxon>Gobiiformes</taxon>
        <taxon>Gobioidei</taxon>
        <taxon>Gobiidae</taxon>
        <taxon>Oxudercinae</taxon>
        <taxon>Periophthalmus</taxon>
    </lineage>
</organism>
<keyword evidence="5 11" id="KW-0863">Zinc-finger</keyword>
<dbReference type="PROSITE" id="PS00028">
    <property type="entry name" value="ZINC_FINGER_C2H2_1"/>
    <property type="match status" value="4"/>
</dbReference>
<reference evidence="14" key="2">
    <citation type="submission" date="2025-09" db="UniProtKB">
        <authorList>
            <consortium name="Ensembl"/>
        </authorList>
    </citation>
    <scope>IDENTIFICATION</scope>
</reference>
<evidence type="ECO:0000256" key="7">
    <source>
        <dbReference type="ARBA" id="ARBA00023015"/>
    </source>
</evidence>
<dbReference type="GO" id="GO:0000981">
    <property type="term" value="F:DNA-binding transcription factor activity, RNA polymerase II-specific"/>
    <property type="evidence" value="ECO:0007669"/>
    <property type="project" value="TreeGrafter"/>
</dbReference>
<sequence length="379" mass="42574">MLKTHRLRALVNERLSTAADEIFALFERTIAEYEEELRLSKEENQRKQEALDSVLSPRVVLRRAAAALPVSSLTLLPHAYEITQSTTASTAFTPLCYNLSDVLIYAFISPFCQTGVQFPSVRSLTVPDVIKEEPEEQRLFDSDEGWRAPFSCSEADGDRYSQVQIRARSITAPNSGLFPKYQKSAPATSATVDNGDMSGTADGAERKKHQCSICLKRFARNRNLKIHLRLHSGERPHSCSFCNKTFAQIAALKYHLVTHTGEVPLSCPVCDKGFRISSHLKAHMTTHTGEKPYSCSFCMKSFSQKTHLTVHQRIHTGEKPFSCSLCDRTFLRAEGLRSHMKTILTDEQKGKIHQEKSLRLHSDPQLSQNGQCLALFSTI</sequence>
<evidence type="ECO:0000313" key="14">
    <source>
        <dbReference type="Ensembl" id="ENSPMGP00000019170.1"/>
    </source>
</evidence>
<evidence type="ECO:0000259" key="13">
    <source>
        <dbReference type="PROSITE" id="PS50157"/>
    </source>
</evidence>
<dbReference type="PROSITE" id="PS50157">
    <property type="entry name" value="ZINC_FINGER_C2H2_2"/>
    <property type="match status" value="5"/>
</dbReference>
<evidence type="ECO:0000256" key="6">
    <source>
        <dbReference type="ARBA" id="ARBA00022833"/>
    </source>
</evidence>
<evidence type="ECO:0000256" key="8">
    <source>
        <dbReference type="ARBA" id="ARBA00023125"/>
    </source>
</evidence>
<dbReference type="FunFam" id="3.30.160.60:FF:000358">
    <property type="entry name" value="zinc finger protein 24"/>
    <property type="match status" value="1"/>
</dbReference>
<keyword evidence="9" id="KW-0804">Transcription</keyword>
<dbReference type="Gene3D" id="3.30.160.60">
    <property type="entry name" value="Classic Zinc Finger"/>
    <property type="match status" value="5"/>
</dbReference>
<evidence type="ECO:0000256" key="12">
    <source>
        <dbReference type="SAM" id="Coils"/>
    </source>
</evidence>
<dbReference type="SUPFAM" id="SSF57667">
    <property type="entry name" value="beta-beta-alpha zinc fingers"/>
    <property type="match status" value="3"/>
</dbReference>
<keyword evidence="4" id="KW-0677">Repeat</keyword>
<reference evidence="14" key="1">
    <citation type="submission" date="2025-08" db="UniProtKB">
        <authorList>
            <consortium name="Ensembl"/>
        </authorList>
    </citation>
    <scope>IDENTIFICATION</scope>
</reference>
<feature type="domain" description="C2H2-type" evidence="13">
    <location>
        <begin position="293"/>
        <end position="320"/>
    </location>
</feature>
<accession>A0A3B4AR38</accession>
<evidence type="ECO:0000256" key="2">
    <source>
        <dbReference type="ARBA" id="ARBA00006991"/>
    </source>
</evidence>
<dbReference type="STRING" id="409849.ENSPMGP00000019170"/>
<dbReference type="Proteomes" id="UP000261520">
    <property type="component" value="Unplaced"/>
</dbReference>
<name>A0A3B4AR38_9GOBI</name>
<keyword evidence="3" id="KW-0479">Metal-binding</keyword>
<dbReference type="AlphaFoldDB" id="A0A3B4AR38"/>
<dbReference type="GO" id="GO:0005634">
    <property type="term" value="C:nucleus"/>
    <property type="evidence" value="ECO:0007669"/>
    <property type="project" value="UniProtKB-SubCell"/>
</dbReference>
<evidence type="ECO:0000256" key="4">
    <source>
        <dbReference type="ARBA" id="ARBA00022737"/>
    </source>
</evidence>
<keyword evidence="7" id="KW-0805">Transcription regulation</keyword>
<dbReference type="FunFam" id="3.30.160.60:FF:000100">
    <property type="entry name" value="Zinc finger 45-like"/>
    <property type="match status" value="1"/>
</dbReference>
<evidence type="ECO:0000256" key="10">
    <source>
        <dbReference type="ARBA" id="ARBA00023242"/>
    </source>
</evidence>
<comment type="subcellular location">
    <subcellularLocation>
        <location evidence="1">Nucleus</location>
    </subcellularLocation>
</comment>
<evidence type="ECO:0000256" key="11">
    <source>
        <dbReference type="PROSITE-ProRule" id="PRU00042"/>
    </source>
</evidence>
<dbReference type="GO" id="GO:0008270">
    <property type="term" value="F:zinc ion binding"/>
    <property type="evidence" value="ECO:0007669"/>
    <property type="project" value="UniProtKB-KW"/>
</dbReference>
<feature type="coiled-coil region" evidence="12">
    <location>
        <begin position="23"/>
        <end position="50"/>
    </location>
</feature>
<evidence type="ECO:0000256" key="9">
    <source>
        <dbReference type="ARBA" id="ARBA00023163"/>
    </source>
</evidence>
<dbReference type="PANTHER" id="PTHR23235">
    <property type="entry name" value="KRUEPPEL-LIKE TRANSCRIPTION FACTOR"/>
    <property type="match status" value="1"/>
</dbReference>